<dbReference type="eggNOG" id="COG0673">
    <property type="taxonomic scope" value="Bacteria"/>
</dbReference>
<proteinExistence type="predicted"/>
<dbReference type="GO" id="GO:0000166">
    <property type="term" value="F:nucleotide binding"/>
    <property type="evidence" value="ECO:0007669"/>
    <property type="project" value="InterPro"/>
</dbReference>
<dbReference type="AlphaFoldDB" id="B0TXD7"/>
<dbReference type="Pfam" id="PF01408">
    <property type="entry name" value="GFO_IDH_MocA"/>
    <property type="match status" value="1"/>
</dbReference>
<dbReference type="KEGG" id="fph:Fphi_1171"/>
<evidence type="ECO:0000313" key="2">
    <source>
        <dbReference type="EMBL" id="ABZ87395.1"/>
    </source>
</evidence>
<dbReference type="Gene3D" id="3.40.50.720">
    <property type="entry name" value="NAD(P)-binding Rossmann-like Domain"/>
    <property type="match status" value="1"/>
</dbReference>
<dbReference type="HOGENOM" id="CLU_846263_0_0_6"/>
<reference evidence="2" key="1">
    <citation type="submission" date="2009-01" db="EMBL/GenBank/DDBJ databases">
        <title>Complete sequence of chromosome of Francisella philomiragia subsp. philomiragia ATCC 25017.</title>
        <authorList>
            <consortium name="US DOE Joint Genome Institute"/>
            <person name="Copeland A."/>
            <person name="Lucas S."/>
            <person name="Lapidus A."/>
            <person name="Barry K."/>
            <person name="Detter J.C."/>
            <person name="Glavina del Rio T."/>
            <person name="Hammon N."/>
            <person name="Israni S."/>
            <person name="Dalin E."/>
            <person name="Tice H."/>
            <person name="Pitluck S."/>
            <person name="Chain P."/>
            <person name="Malfatti S."/>
            <person name="Shin M."/>
            <person name="Vergez L."/>
            <person name="Schmutz J."/>
            <person name="Larimer F."/>
            <person name="Land M."/>
            <person name="Hauser L."/>
            <person name="Richardson P."/>
        </authorList>
    </citation>
    <scope>NUCLEOTIDE SEQUENCE</scope>
    <source>
        <strain evidence="2">ATCC 25017</strain>
    </source>
</reference>
<dbReference type="InterPro" id="IPR036291">
    <property type="entry name" value="NAD(P)-bd_dom_sf"/>
</dbReference>
<dbReference type="PANTHER" id="PTHR43377">
    <property type="entry name" value="BILIVERDIN REDUCTASE A"/>
    <property type="match status" value="1"/>
</dbReference>
<dbReference type="PANTHER" id="PTHR43377:SF1">
    <property type="entry name" value="BILIVERDIN REDUCTASE A"/>
    <property type="match status" value="1"/>
</dbReference>
<dbReference type="InterPro" id="IPR051450">
    <property type="entry name" value="Gfo/Idh/MocA_Oxidoreductases"/>
</dbReference>
<dbReference type="SUPFAM" id="SSF51735">
    <property type="entry name" value="NAD(P)-binding Rossmann-fold domains"/>
    <property type="match status" value="1"/>
</dbReference>
<evidence type="ECO:0000259" key="1">
    <source>
        <dbReference type="Pfam" id="PF01408"/>
    </source>
</evidence>
<dbReference type="EMBL" id="CP000937">
    <property type="protein sequence ID" value="ABZ87395.1"/>
    <property type="molecule type" value="Genomic_DNA"/>
</dbReference>
<accession>B0TXD7</accession>
<name>B0TXD7_FRAP2</name>
<sequence length="323" mass="36893">MKKIAIIGAGQLGSRHLQGVVSSSHNYDIQIVDLNNESLKVAEERYLQVKPKSSLSVLSTYSSIDELSDEIDTVIIATNSNVRFKVLKELLEKKSIKNLVIEKVLFQNLEEYDQAEELILKHGVKAWVNHPRRMYPFYKKLKKELQNKELSFTYVGGNWGLGCNGLHFLDCFSYLSSSECTNIYSNLLDEEVYDSKRSNFKEFSGAITGKLNGSKFYISCLPETSAGFMTISGENISVQIDEVAGWCRIKKMVDNKWLIEECNEKIVYTQSELTTLLLDDIEKDKCNLPGYEESMRLHKQFLKVFLDHLNSQSDTYVKCCPIT</sequence>
<gene>
    <name evidence="2" type="ordered locus">Fphi_1171</name>
</gene>
<protein>
    <submittedName>
        <fullName evidence="2">Dehydrogenase</fullName>
    </submittedName>
</protein>
<feature type="domain" description="Gfo/Idh/MocA-like oxidoreductase N-terminal" evidence="1">
    <location>
        <begin position="3"/>
        <end position="130"/>
    </location>
</feature>
<organism evidence="2">
    <name type="scientific">Francisella philomiragia subsp. philomiragia (strain ATCC 25017 / CCUG 19701 / FSC 153 / O#319-036)</name>
    <dbReference type="NCBI Taxonomy" id="484022"/>
    <lineage>
        <taxon>Bacteria</taxon>
        <taxon>Pseudomonadati</taxon>
        <taxon>Pseudomonadota</taxon>
        <taxon>Gammaproteobacteria</taxon>
        <taxon>Thiotrichales</taxon>
        <taxon>Francisellaceae</taxon>
        <taxon>Francisella</taxon>
    </lineage>
</organism>
<dbReference type="InterPro" id="IPR000683">
    <property type="entry name" value="Gfo/Idh/MocA-like_OxRdtase_N"/>
</dbReference>